<dbReference type="EMBL" id="CP047218">
    <property type="protein sequence ID" value="QHD66812.1"/>
    <property type="molecule type" value="Genomic_DNA"/>
</dbReference>
<dbReference type="Proteomes" id="UP000464086">
    <property type="component" value="Chromosome"/>
</dbReference>
<dbReference type="AlphaFoldDB" id="A0A6P1GEY7"/>
<evidence type="ECO:0000313" key="1">
    <source>
        <dbReference type="EMBL" id="QHD66812.1"/>
    </source>
</evidence>
<protein>
    <submittedName>
        <fullName evidence="1">Uncharacterized protein</fullName>
    </submittedName>
</protein>
<evidence type="ECO:0000313" key="2">
    <source>
        <dbReference type="Proteomes" id="UP000464086"/>
    </source>
</evidence>
<name>A0A6P1GEY7_SPHYA</name>
<sequence>MANEATTTLPEALNEATSNEFARWSSDEANNASVATLPMVSSPAINSEADAAQVVATFRAAFQNDRHSGMNEARTLRLKTRKALYSNIGKFCEIASRLLDPANENHVGLVLNEHGLSFAKGDWNPYGPIAKLLFGEWIAVEYVDDNGKTKSRKVPTQATKKRNREGIKEFFLPDRNAEKYAKVARYAKSKGWNAATVEKQLVTSKGGLNGIVACDTDANRKTDADVLELDQLVEYVKSKPALKELTLIEAGLKPNDASRKVVSLWAEVKDGKVLIRGTMPTSEDAINTYLRKDAKANAAALWKEKAQSRG</sequence>
<accession>A0A6P1GEY7</accession>
<dbReference type="RefSeq" id="WP_159366037.1">
    <property type="nucleotide sequence ID" value="NZ_CP047218.1"/>
</dbReference>
<proteinExistence type="predicted"/>
<organism evidence="1 2">
    <name type="scientific">Sphingobium yanoikuyae</name>
    <name type="common">Sphingomonas yanoikuyae</name>
    <dbReference type="NCBI Taxonomy" id="13690"/>
    <lineage>
        <taxon>Bacteria</taxon>
        <taxon>Pseudomonadati</taxon>
        <taxon>Pseudomonadota</taxon>
        <taxon>Alphaproteobacteria</taxon>
        <taxon>Sphingomonadales</taxon>
        <taxon>Sphingomonadaceae</taxon>
        <taxon>Sphingobium</taxon>
    </lineage>
</organism>
<reference evidence="1 2" key="1">
    <citation type="submission" date="2019-12" db="EMBL/GenBank/DDBJ databases">
        <title>Functional and genomic insights into the Sphingobium yanoikuyae YC-JY1, a bacterium efficiently degrading bisphenol A.</title>
        <authorList>
            <person name="Jia Y."/>
            <person name="Li X."/>
            <person name="Wang J."/>
            <person name="Eltoukhy A."/>
            <person name="Lamraoui I."/>
            <person name="Yan Y."/>
        </authorList>
    </citation>
    <scope>NUCLEOTIDE SEQUENCE [LARGE SCALE GENOMIC DNA]</scope>
    <source>
        <strain evidence="1 2">YC-JY1</strain>
    </source>
</reference>
<gene>
    <name evidence="1" type="ORF">GS397_06975</name>
</gene>